<protein>
    <submittedName>
        <fullName evidence="1">Uncharacterized protein</fullName>
    </submittedName>
</protein>
<dbReference type="OrthoDB" id="669122at2"/>
<sequence>MKKTFFSFVPRNDGELAVWAVNLKEKIVIWGPILGYSAAQVSQIQDYCQFIIDAVNKVEAKRGELSNAVNAKNEMRENELQLVVNSLLALKKHPAYLPSIGGELRIIGSVQVLNPEYLKPILSAEVHAGKVTLAFNLQKMNCVSVYCRPKGTMGWEKLGNDYESPYEDKRPLAVANQPEIREYMVRYFNGREEIGKPSDIVTVTYGG</sequence>
<accession>A0A173MQ57</accession>
<keyword evidence="2" id="KW-1185">Reference proteome</keyword>
<dbReference type="Proteomes" id="UP000186917">
    <property type="component" value="Unassembled WGS sequence"/>
</dbReference>
<dbReference type="EMBL" id="FTOR01000001">
    <property type="protein sequence ID" value="SIS79372.1"/>
    <property type="molecule type" value="Genomic_DNA"/>
</dbReference>
<evidence type="ECO:0000313" key="2">
    <source>
        <dbReference type="Proteomes" id="UP000186917"/>
    </source>
</evidence>
<proteinExistence type="predicted"/>
<dbReference type="RefSeq" id="WP_076376673.1">
    <property type="nucleotide sequence ID" value="NZ_AP017422.1"/>
</dbReference>
<gene>
    <name evidence="1" type="ORF">SAMN05421788_1011248</name>
</gene>
<dbReference type="KEGG" id="fln:FLA_5868"/>
<reference evidence="2" key="1">
    <citation type="submission" date="2017-01" db="EMBL/GenBank/DDBJ databases">
        <authorList>
            <person name="Varghese N."/>
            <person name="Submissions S."/>
        </authorList>
    </citation>
    <scope>NUCLEOTIDE SEQUENCE [LARGE SCALE GENOMIC DNA]</scope>
    <source>
        <strain evidence="2">DSM 21054</strain>
    </source>
</reference>
<name>A0A173MQ57_9BACT</name>
<evidence type="ECO:0000313" key="1">
    <source>
        <dbReference type="EMBL" id="SIS79372.1"/>
    </source>
</evidence>
<organism evidence="1 2">
    <name type="scientific">Filimonas lacunae</name>
    <dbReference type="NCBI Taxonomy" id="477680"/>
    <lineage>
        <taxon>Bacteria</taxon>
        <taxon>Pseudomonadati</taxon>
        <taxon>Bacteroidota</taxon>
        <taxon>Chitinophagia</taxon>
        <taxon>Chitinophagales</taxon>
        <taxon>Chitinophagaceae</taxon>
        <taxon>Filimonas</taxon>
    </lineage>
</organism>
<dbReference type="AlphaFoldDB" id="A0A173MQ57"/>